<evidence type="ECO:0008006" key="8">
    <source>
        <dbReference type="Google" id="ProtNLM"/>
    </source>
</evidence>
<comment type="caution">
    <text evidence="6">The sequence shown here is derived from an EMBL/GenBank/DDBJ whole genome shotgun (WGS) entry which is preliminary data.</text>
</comment>
<protein>
    <recommendedName>
        <fullName evidence="8">FAD-dependent oxidoreductase</fullName>
    </recommendedName>
</protein>
<dbReference type="Pfam" id="PF12831">
    <property type="entry name" value="FAD_oxidored"/>
    <property type="match status" value="1"/>
</dbReference>
<dbReference type="AlphaFoldDB" id="A0AAE4APK1"/>
<keyword evidence="5" id="KW-0411">Iron-sulfur</keyword>
<keyword evidence="4" id="KW-0408">Iron</keyword>
<dbReference type="SUPFAM" id="SSF51905">
    <property type="entry name" value="FAD/NAD(P)-binding domain"/>
    <property type="match status" value="1"/>
</dbReference>
<dbReference type="PRINTS" id="PR00419">
    <property type="entry name" value="ADXRDTASE"/>
</dbReference>
<keyword evidence="7" id="KW-1185">Reference proteome</keyword>
<evidence type="ECO:0000256" key="3">
    <source>
        <dbReference type="ARBA" id="ARBA00023002"/>
    </source>
</evidence>
<accession>A0AAE4APK1</accession>
<dbReference type="InterPro" id="IPR039650">
    <property type="entry name" value="HdrA-like"/>
</dbReference>
<evidence type="ECO:0000313" key="6">
    <source>
        <dbReference type="EMBL" id="MDQ0290681.1"/>
    </source>
</evidence>
<dbReference type="Proteomes" id="UP001238163">
    <property type="component" value="Unassembled WGS sequence"/>
</dbReference>
<dbReference type="PANTHER" id="PTHR43498:SF1">
    <property type="entry name" value="COB--COM HETERODISULFIDE REDUCTASE IRON-SULFUR SUBUNIT A"/>
    <property type="match status" value="1"/>
</dbReference>
<dbReference type="PANTHER" id="PTHR43498">
    <property type="entry name" value="FERREDOXIN:COB-COM HETERODISULFIDE REDUCTASE SUBUNIT A"/>
    <property type="match status" value="1"/>
</dbReference>
<evidence type="ECO:0000256" key="2">
    <source>
        <dbReference type="ARBA" id="ARBA00022723"/>
    </source>
</evidence>
<proteinExistence type="predicted"/>
<evidence type="ECO:0000256" key="1">
    <source>
        <dbReference type="ARBA" id="ARBA00022485"/>
    </source>
</evidence>
<sequence length="441" mass="47703">MAVIYQKELAIKHRCDVCVVGAGPAGIAAAIAAARQGQSVMLFESLAMPGGMSTAALVPVLMPWTDGDNVLCGGIGKEIIDRAQATGAMRGGAIYAERLKRLYEDMLLEAGVVISYTTKLIDVIMRDKHIDLAIFNAKSGTFAVKAQRYVDASGDGDLAVMAGAPYEIGDAQGRMMPGTLCSLWAGVDWHEFRLGGAFSHNDDNMLALLRKAVADGMLSQDDYHLTGMTKTSDNVVTGNLSHCFGINPLDELSMTAKLIENRRVCAEYERFFRTSIRGFANAEIAATGAVMGVRESRRITGDYVLNADDYQKRATFPDEIGRYNFGIDIHPAEPGGDASLAEHKKQYIGQHYRRGESYGIPYRVLCPQQVENVLCAGRCVSTDRAVMASLRVIPGCWITGMAAGTAAAMSIAQDCTPRALPARTLQQQLKRDGAFLPNFNV</sequence>
<keyword evidence="3" id="KW-0560">Oxidoreductase</keyword>
<keyword evidence="2" id="KW-0479">Metal-binding</keyword>
<dbReference type="InterPro" id="IPR036188">
    <property type="entry name" value="FAD/NAD-bd_sf"/>
</dbReference>
<keyword evidence="1" id="KW-0004">4Fe-4S</keyword>
<evidence type="ECO:0000256" key="4">
    <source>
        <dbReference type="ARBA" id="ARBA00023004"/>
    </source>
</evidence>
<dbReference type="GO" id="GO:0046872">
    <property type="term" value="F:metal ion binding"/>
    <property type="evidence" value="ECO:0007669"/>
    <property type="project" value="UniProtKB-KW"/>
</dbReference>
<name>A0AAE4APK1_9BACT</name>
<dbReference type="Gene3D" id="3.50.50.60">
    <property type="entry name" value="FAD/NAD(P)-binding domain"/>
    <property type="match status" value="1"/>
</dbReference>
<dbReference type="GO" id="GO:0016491">
    <property type="term" value="F:oxidoreductase activity"/>
    <property type="evidence" value="ECO:0007669"/>
    <property type="project" value="UniProtKB-KW"/>
</dbReference>
<gene>
    <name evidence="6" type="ORF">J3R75_002788</name>
</gene>
<dbReference type="RefSeq" id="WP_307262411.1">
    <property type="nucleotide sequence ID" value="NZ_JAUSVL010000001.1"/>
</dbReference>
<dbReference type="EMBL" id="JAUSVL010000001">
    <property type="protein sequence ID" value="MDQ0290681.1"/>
    <property type="molecule type" value="Genomic_DNA"/>
</dbReference>
<dbReference type="GO" id="GO:0051539">
    <property type="term" value="F:4 iron, 4 sulfur cluster binding"/>
    <property type="evidence" value="ECO:0007669"/>
    <property type="project" value="UniProtKB-KW"/>
</dbReference>
<organism evidence="6 7">
    <name type="scientific">Oligosphaera ethanolica</name>
    <dbReference type="NCBI Taxonomy" id="760260"/>
    <lineage>
        <taxon>Bacteria</taxon>
        <taxon>Pseudomonadati</taxon>
        <taxon>Lentisphaerota</taxon>
        <taxon>Oligosphaeria</taxon>
        <taxon>Oligosphaerales</taxon>
        <taxon>Oligosphaeraceae</taxon>
        <taxon>Oligosphaera</taxon>
    </lineage>
</organism>
<evidence type="ECO:0000313" key="7">
    <source>
        <dbReference type="Proteomes" id="UP001238163"/>
    </source>
</evidence>
<evidence type="ECO:0000256" key="5">
    <source>
        <dbReference type="ARBA" id="ARBA00023014"/>
    </source>
</evidence>
<reference evidence="6" key="1">
    <citation type="submission" date="2023-07" db="EMBL/GenBank/DDBJ databases">
        <title>Genomic Encyclopedia of Type Strains, Phase IV (KMG-IV): sequencing the most valuable type-strain genomes for metagenomic binning, comparative biology and taxonomic classification.</title>
        <authorList>
            <person name="Goeker M."/>
        </authorList>
    </citation>
    <scope>NUCLEOTIDE SEQUENCE</scope>
    <source>
        <strain evidence="6">DSM 24202</strain>
    </source>
</reference>